<evidence type="ECO:0000256" key="6">
    <source>
        <dbReference type="RuleBase" id="RU362028"/>
    </source>
</evidence>
<dbReference type="Pfam" id="PF00849">
    <property type="entry name" value="PseudoU_synth_2"/>
    <property type="match status" value="1"/>
</dbReference>
<dbReference type="Gene3D" id="3.10.290.10">
    <property type="entry name" value="RNA-binding S4 domain"/>
    <property type="match status" value="1"/>
</dbReference>
<dbReference type="InterPro" id="IPR020103">
    <property type="entry name" value="PsdUridine_synth_cat_dom_sf"/>
</dbReference>
<dbReference type="AlphaFoldDB" id="D4XWR5"/>
<evidence type="ECO:0000313" key="9">
    <source>
        <dbReference type="Proteomes" id="UP000004757"/>
    </source>
</evidence>
<dbReference type="SUPFAM" id="SSF55120">
    <property type="entry name" value="Pseudouridine synthase"/>
    <property type="match status" value="1"/>
</dbReference>
<evidence type="ECO:0000256" key="1">
    <source>
        <dbReference type="ARBA" id="ARBA00000073"/>
    </source>
</evidence>
<sequence>MIKLEVTYKERIDKYISNNSEISRNDIKSLIEQKAVLVNDIVVNKPKFSVNEGQVITILKLIDKEIKIEAQNIDLDIAYEDEYLLVLKKPSGMVVHPAPGHHENTLVNALLYHFKNNLSNENGLLRPGIVHRIDKDTSGLLLIAKNNEVHKILAEGFATKTINRKYVAICDGILKSPKLKLDLPIGRDIKNRQLMAITNANSKSAVTHLELLKSFYYENQPKSLVKATLETGRTHQIRVHCAYIKNPVFGDPVYGRKVDDFNQRLHAYKLEFNHPITNKKIVIYSAPPAEFGICDYDFQDFINKEKELDNTL</sequence>
<dbReference type="PANTHER" id="PTHR21600:SF44">
    <property type="entry name" value="RIBOSOMAL LARGE SUBUNIT PSEUDOURIDINE SYNTHASE D"/>
    <property type="match status" value="1"/>
</dbReference>
<dbReference type="OrthoDB" id="9807829at2"/>
<dbReference type="GO" id="GO:0003723">
    <property type="term" value="F:RNA binding"/>
    <property type="evidence" value="ECO:0007669"/>
    <property type="project" value="UniProtKB-KW"/>
</dbReference>
<dbReference type="RefSeq" id="WP_005683825.1">
    <property type="nucleotide sequence ID" value="NZ_ADNC01000027.1"/>
</dbReference>
<dbReference type="SMART" id="SM00363">
    <property type="entry name" value="S4"/>
    <property type="match status" value="1"/>
</dbReference>
<dbReference type="EC" id="5.4.99.-" evidence="6"/>
<dbReference type="Proteomes" id="UP000004757">
    <property type="component" value="Unassembled WGS sequence"/>
</dbReference>
<evidence type="ECO:0000256" key="4">
    <source>
        <dbReference type="PIRSR" id="PIRSR606225-1"/>
    </source>
</evidence>
<evidence type="ECO:0000259" key="7">
    <source>
        <dbReference type="SMART" id="SM00363"/>
    </source>
</evidence>
<reference evidence="8 9" key="1">
    <citation type="submission" date="2010-03" db="EMBL/GenBank/DDBJ databases">
        <authorList>
            <person name="Glass J.I."/>
            <person name="Benders G.A."/>
            <person name="Durkin A.S."/>
            <person name="Farmerie W.G."/>
            <person name="Hlavinka K."/>
            <person name="Hostetler J."/>
            <person name="Jackson J."/>
            <person name="May M.A."/>
            <person name="Miller R.H."/>
            <person name="Paralanov V."/>
            <person name="Radune D."/>
            <person name="Szczypinski B."/>
            <person name="Brown D.R."/>
        </authorList>
    </citation>
    <scope>NUCLEOTIDE SEQUENCE [LARGE SCALE GENOMIC DNA]</scope>
    <source>
        <strain evidence="8 9">A21JP2</strain>
    </source>
</reference>
<feature type="active site" evidence="4">
    <location>
        <position position="134"/>
    </location>
</feature>
<gene>
    <name evidence="8" type="ORF">MALL_0363</name>
</gene>
<name>D4XWR5_9BACT</name>
<dbReference type="EMBL" id="ADNC01000027">
    <property type="protein sequence ID" value="EFF41205.1"/>
    <property type="molecule type" value="Genomic_DNA"/>
</dbReference>
<protein>
    <recommendedName>
        <fullName evidence="6">Pseudouridine synthase</fullName>
        <ecNumber evidence="6">5.4.99.-</ecNumber>
    </recommendedName>
</protein>
<dbReference type="GO" id="GO:0000455">
    <property type="term" value="P:enzyme-directed rRNA pseudouridine synthesis"/>
    <property type="evidence" value="ECO:0007669"/>
    <property type="project" value="UniProtKB-ARBA"/>
</dbReference>
<evidence type="ECO:0000256" key="5">
    <source>
        <dbReference type="PROSITE-ProRule" id="PRU00182"/>
    </source>
</evidence>
<comment type="catalytic activity">
    <reaction evidence="1 6">
        <text>a uridine in RNA = a pseudouridine in RNA</text>
        <dbReference type="Rhea" id="RHEA:48348"/>
        <dbReference type="Rhea" id="RHEA-COMP:12068"/>
        <dbReference type="Rhea" id="RHEA-COMP:12069"/>
        <dbReference type="ChEBI" id="CHEBI:65314"/>
        <dbReference type="ChEBI" id="CHEBI:65315"/>
    </reaction>
</comment>
<dbReference type="InterPro" id="IPR006225">
    <property type="entry name" value="PsdUridine_synth_RluC/D"/>
</dbReference>
<keyword evidence="5" id="KW-0694">RNA-binding</keyword>
<keyword evidence="3 6" id="KW-0413">Isomerase</keyword>
<dbReference type="Gene3D" id="3.30.2350.10">
    <property type="entry name" value="Pseudouridine synthase"/>
    <property type="match status" value="1"/>
</dbReference>
<dbReference type="PROSITE" id="PS50889">
    <property type="entry name" value="S4"/>
    <property type="match status" value="1"/>
</dbReference>
<feature type="domain" description="RNA-binding S4" evidence="7">
    <location>
        <begin position="10"/>
        <end position="74"/>
    </location>
</feature>
<dbReference type="NCBIfam" id="TIGR00005">
    <property type="entry name" value="rluA_subfam"/>
    <property type="match status" value="1"/>
</dbReference>
<evidence type="ECO:0000256" key="2">
    <source>
        <dbReference type="ARBA" id="ARBA00010876"/>
    </source>
</evidence>
<accession>D4XWR5</accession>
<dbReference type="eggNOG" id="COG0564">
    <property type="taxonomic scope" value="Bacteria"/>
</dbReference>
<dbReference type="InterPro" id="IPR050188">
    <property type="entry name" value="RluA_PseudoU_synthase"/>
</dbReference>
<evidence type="ECO:0000256" key="3">
    <source>
        <dbReference type="ARBA" id="ARBA00023235"/>
    </source>
</evidence>
<comment type="function">
    <text evidence="6">Responsible for synthesis of pseudouridine from uracil.</text>
</comment>
<keyword evidence="9" id="KW-1185">Reference proteome</keyword>
<dbReference type="GO" id="GO:0120159">
    <property type="term" value="F:rRNA pseudouridine synthase activity"/>
    <property type="evidence" value="ECO:0007669"/>
    <property type="project" value="UniProtKB-ARBA"/>
</dbReference>
<dbReference type="PROSITE" id="PS01129">
    <property type="entry name" value="PSI_RLU"/>
    <property type="match status" value="1"/>
</dbReference>
<proteinExistence type="inferred from homology"/>
<evidence type="ECO:0000313" key="8">
    <source>
        <dbReference type="EMBL" id="EFF41205.1"/>
    </source>
</evidence>
<dbReference type="STRING" id="747682.MALL_0363"/>
<dbReference type="SUPFAM" id="SSF55174">
    <property type="entry name" value="Alpha-L RNA-binding motif"/>
    <property type="match status" value="1"/>
</dbReference>
<dbReference type="InterPro" id="IPR006224">
    <property type="entry name" value="PsdUridine_synth_RluA-like_CS"/>
</dbReference>
<dbReference type="PANTHER" id="PTHR21600">
    <property type="entry name" value="MITOCHONDRIAL RNA PSEUDOURIDINE SYNTHASE"/>
    <property type="match status" value="1"/>
</dbReference>
<dbReference type="InterPro" id="IPR006145">
    <property type="entry name" value="PsdUridine_synth_RsuA/RluA"/>
</dbReference>
<dbReference type="InterPro" id="IPR002942">
    <property type="entry name" value="S4_RNA-bd"/>
</dbReference>
<dbReference type="CDD" id="cd02869">
    <property type="entry name" value="PseudoU_synth_RluA_like"/>
    <property type="match status" value="1"/>
</dbReference>
<dbReference type="InterPro" id="IPR036986">
    <property type="entry name" value="S4_RNA-bd_sf"/>
</dbReference>
<comment type="similarity">
    <text evidence="2 6">Belongs to the pseudouridine synthase RluA family.</text>
</comment>
<dbReference type="Pfam" id="PF01479">
    <property type="entry name" value="S4"/>
    <property type="match status" value="1"/>
</dbReference>
<organism evidence="8 9">
    <name type="scientific">Mycoplasmopsis alligatoris A21JP2</name>
    <dbReference type="NCBI Taxonomy" id="747682"/>
    <lineage>
        <taxon>Bacteria</taxon>
        <taxon>Bacillati</taxon>
        <taxon>Mycoplasmatota</taxon>
        <taxon>Mycoplasmoidales</taxon>
        <taxon>Metamycoplasmataceae</taxon>
        <taxon>Mycoplasmopsis</taxon>
    </lineage>
</organism>
<comment type="caution">
    <text evidence="8">The sequence shown here is derived from an EMBL/GenBank/DDBJ whole genome shotgun (WGS) entry which is preliminary data.</text>
</comment>
<dbReference type="CDD" id="cd00165">
    <property type="entry name" value="S4"/>
    <property type="match status" value="1"/>
</dbReference>